<dbReference type="STRING" id="177413.SAMN05660859_0024"/>
<evidence type="ECO:0000313" key="1">
    <source>
        <dbReference type="EMBL" id="SCW95422.1"/>
    </source>
</evidence>
<gene>
    <name evidence="1" type="ORF">SAMN05660859_0024</name>
</gene>
<protein>
    <submittedName>
        <fullName evidence="1">Uncharacterized protein</fullName>
    </submittedName>
</protein>
<accession>A0A1G4UP59</accession>
<dbReference type="Proteomes" id="UP000198889">
    <property type="component" value="Unassembled WGS sequence"/>
</dbReference>
<name>A0A1G4UP59_9HYPH</name>
<keyword evidence="2" id="KW-1185">Reference proteome</keyword>
<dbReference type="AlphaFoldDB" id="A0A1G4UP59"/>
<dbReference type="EMBL" id="FMTP01000010">
    <property type="protein sequence ID" value="SCW95422.1"/>
    <property type="molecule type" value="Genomic_DNA"/>
</dbReference>
<proteinExistence type="predicted"/>
<reference evidence="2" key="1">
    <citation type="submission" date="2016-10" db="EMBL/GenBank/DDBJ databases">
        <authorList>
            <person name="Varghese N."/>
            <person name="Submissions S."/>
        </authorList>
    </citation>
    <scope>NUCLEOTIDE SEQUENCE [LARGE SCALE GENOMIC DNA]</scope>
    <source>
        <strain evidence="2">CGMCC 1.1761</strain>
    </source>
</reference>
<evidence type="ECO:0000313" key="2">
    <source>
        <dbReference type="Proteomes" id="UP000198889"/>
    </source>
</evidence>
<sequence length="114" mass="12134">MLEALLGKAVAERRLTFAVVNNEATLFVRLCGVTVPLVRVTRAELDTGELTIVPYAPPRGRGTIRHAAPPAPAPAAWPLRAVVKRLVEKGDNVLAFCQRQPVNPYAPNGGGDAA</sequence>
<organism evidence="1 2">
    <name type="scientific">Ancylobacter rudongensis</name>
    <dbReference type="NCBI Taxonomy" id="177413"/>
    <lineage>
        <taxon>Bacteria</taxon>
        <taxon>Pseudomonadati</taxon>
        <taxon>Pseudomonadota</taxon>
        <taxon>Alphaproteobacteria</taxon>
        <taxon>Hyphomicrobiales</taxon>
        <taxon>Xanthobacteraceae</taxon>
        <taxon>Ancylobacter</taxon>
    </lineage>
</organism>